<dbReference type="Pfam" id="PF24883">
    <property type="entry name" value="NPHP3_N"/>
    <property type="match status" value="1"/>
</dbReference>
<dbReference type="HOGENOM" id="CLU_000288_6_14_1"/>
<keyword evidence="6" id="KW-1185">Reference proteome</keyword>
<sequence length="861" mass="97051">MPARGNAVDAILDASSPLLEIAEGALELAPIPGLALIAKGLAYIVERVKVARENNEERHALLAQVKELGTVINRAATKVRTIVAEYDGDERGKKELVEKIKHSDELQERIRDLLRYNENLSTIGELQGRAGELKGGTGISGFSKKFIYASRNQAIMSEMKQALTSATNLFQQIQRQLQEAEDQRILDSILRASASYRSVDELKSGFMQGTREELFAELDRWSAGQFPEDELKRFYLLCGGAGLGKSSIAHQLCTRIETAEQPSLRLGASFFFVRGGGDLEAARLLFPTLVYQLAQFRPTLRPHIVNAAREYLKHGDSQQTQHAFEKLLREALTAAPVSDQVPTLLVIDGLDECKDRNLVPDLLRSLLSLVRELPWLYVFAASRPEPHILSVLASSSSANIVHRRQLEDTLKNWAGDVEFYLKKTVPKIPLYADYLDKHPDALERLISHAAGVFIFARIVVNFLDTHQNHPEEWFELILSDGGPAVLPLDTLYLQILQSAFPPEDLRASPRQRERLLSLLRFVALESERVNPDTIAFYERELSVDDVFFMVDRLRSVLTIDKDEDVVPLHASFGEFLVDDRRCSDALYHVDKSEGHAHLACVCLSAMSFENYTYVRQRFRDLTSMHAHINLDIMERSWSVHVRQAAYTSQLEKQLSQFVGDIRLTLHSWVYKEFAPQMENHRLQIVWDYLQPSGARKAICSEFLKFSIYVNLWQFGVLTSPNRTPPQISSSDISQAIRRLPREFEQLLPDLDLAVENSLLARYQARMENFMTEVNRDEETRKLWCEDFYTYEQIHLAGLDRPDSEPSTPLHGPITASPSSLSIATVASETLSTPSPESNTIPLGDGGTASDTADDVPSPLDP</sequence>
<organism evidence="5 6">
    <name type="scientific">Phanerochaete carnosa (strain HHB-10118-sp)</name>
    <name type="common">White-rot fungus</name>
    <name type="synonym">Peniophora carnosa</name>
    <dbReference type="NCBI Taxonomy" id="650164"/>
    <lineage>
        <taxon>Eukaryota</taxon>
        <taxon>Fungi</taxon>
        <taxon>Dikarya</taxon>
        <taxon>Basidiomycota</taxon>
        <taxon>Agaricomycotina</taxon>
        <taxon>Agaricomycetes</taxon>
        <taxon>Polyporales</taxon>
        <taxon>Phanerochaetaceae</taxon>
        <taxon>Phanerochaete</taxon>
    </lineage>
</organism>
<dbReference type="InterPro" id="IPR027417">
    <property type="entry name" value="P-loop_NTPase"/>
</dbReference>
<keyword evidence="2" id="KW-0175">Coiled coil</keyword>
<accession>K5WLY5</accession>
<dbReference type="PANTHER" id="PTHR10039">
    <property type="entry name" value="AMELOGENIN"/>
    <property type="match status" value="1"/>
</dbReference>
<evidence type="ECO:0000313" key="6">
    <source>
        <dbReference type="Proteomes" id="UP000008370"/>
    </source>
</evidence>
<dbReference type="STRING" id="650164.K5WLY5"/>
<evidence type="ECO:0000256" key="3">
    <source>
        <dbReference type="SAM" id="MobiDB-lite"/>
    </source>
</evidence>
<dbReference type="EMBL" id="JH930468">
    <property type="protein sequence ID" value="EKM60435.1"/>
    <property type="molecule type" value="Genomic_DNA"/>
</dbReference>
<dbReference type="KEGG" id="pco:PHACADRAFT_203637"/>
<proteinExistence type="predicted"/>
<dbReference type="GeneID" id="18912203"/>
<evidence type="ECO:0000256" key="2">
    <source>
        <dbReference type="SAM" id="Coils"/>
    </source>
</evidence>
<dbReference type="Gene3D" id="3.40.50.300">
    <property type="entry name" value="P-loop containing nucleotide triphosphate hydrolases"/>
    <property type="match status" value="1"/>
</dbReference>
<dbReference type="AlphaFoldDB" id="K5WLY5"/>
<dbReference type="PANTHER" id="PTHR10039:SF17">
    <property type="entry name" value="FUNGAL STAND N-TERMINAL GOODBYE DOMAIN-CONTAINING PROTEIN-RELATED"/>
    <property type="match status" value="1"/>
</dbReference>
<feature type="compositionally biased region" description="Polar residues" evidence="3">
    <location>
        <begin position="815"/>
        <end position="840"/>
    </location>
</feature>
<dbReference type="PROSITE" id="PS50837">
    <property type="entry name" value="NACHT"/>
    <property type="match status" value="1"/>
</dbReference>
<keyword evidence="1" id="KW-0677">Repeat</keyword>
<dbReference type="InterPro" id="IPR007111">
    <property type="entry name" value="NACHT_NTPase"/>
</dbReference>
<dbReference type="OrthoDB" id="3228837at2759"/>
<dbReference type="Proteomes" id="UP000008370">
    <property type="component" value="Unassembled WGS sequence"/>
</dbReference>
<evidence type="ECO:0000313" key="5">
    <source>
        <dbReference type="EMBL" id="EKM60435.1"/>
    </source>
</evidence>
<dbReference type="InterPro" id="IPR003593">
    <property type="entry name" value="AAA+_ATPase"/>
</dbReference>
<dbReference type="InterPro" id="IPR056884">
    <property type="entry name" value="NPHP3-like_N"/>
</dbReference>
<dbReference type="RefSeq" id="XP_007389894.1">
    <property type="nucleotide sequence ID" value="XM_007389832.1"/>
</dbReference>
<feature type="region of interest" description="Disordered" evidence="3">
    <location>
        <begin position="798"/>
        <end position="861"/>
    </location>
</feature>
<evidence type="ECO:0000256" key="1">
    <source>
        <dbReference type="ARBA" id="ARBA00022737"/>
    </source>
</evidence>
<gene>
    <name evidence="5" type="ORF">PHACADRAFT_203637</name>
</gene>
<evidence type="ECO:0000259" key="4">
    <source>
        <dbReference type="PROSITE" id="PS50837"/>
    </source>
</evidence>
<feature type="domain" description="NACHT" evidence="4">
    <location>
        <begin position="233"/>
        <end position="384"/>
    </location>
</feature>
<dbReference type="SUPFAM" id="SSF52540">
    <property type="entry name" value="P-loop containing nucleoside triphosphate hydrolases"/>
    <property type="match status" value="1"/>
</dbReference>
<reference evidence="5 6" key="1">
    <citation type="journal article" date="2012" name="BMC Genomics">
        <title>Comparative genomics of the white-rot fungi, Phanerochaete carnosa and P. chrysosporium, to elucidate the genetic basis of the distinct wood types they colonize.</title>
        <authorList>
            <person name="Suzuki H."/>
            <person name="MacDonald J."/>
            <person name="Syed K."/>
            <person name="Salamov A."/>
            <person name="Hori C."/>
            <person name="Aerts A."/>
            <person name="Henrissat B."/>
            <person name="Wiebenga A."/>
            <person name="vanKuyk P.A."/>
            <person name="Barry K."/>
            <person name="Lindquist E."/>
            <person name="LaButti K."/>
            <person name="Lapidus A."/>
            <person name="Lucas S."/>
            <person name="Coutinho P."/>
            <person name="Gong Y."/>
            <person name="Samejima M."/>
            <person name="Mahadevan R."/>
            <person name="Abou-Zaid M."/>
            <person name="de Vries R.P."/>
            <person name="Igarashi K."/>
            <person name="Yadav J.S."/>
            <person name="Grigoriev I.V."/>
            <person name="Master E.R."/>
        </authorList>
    </citation>
    <scope>NUCLEOTIDE SEQUENCE [LARGE SCALE GENOMIC DNA]</scope>
    <source>
        <strain evidence="5 6">HHB-10118-sp</strain>
    </source>
</reference>
<dbReference type="InParanoid" id="K5WLY5"/>
<protein>
    <recommendedName>
        <fullName evidence="4">NACHT domain-containing protein</fullName>
    </recommendedName>
</protein>
<name>K5WLY5_PHACS</name>
<dbReference type="SMART" id="SM00382">
    <property type="entry name" value="AAA"/>
    <property type="match status" value="1"/>
</dbReference>
<feature type="coiled-coil region" evidence="2">
    <location>
        <begin position="156"/>
        <end position="183"/>
    </location>
</feature>